<accession>A0AC60Q483</accession>
<dbReference type="Proteomes" id="UP000805193">
    <property type="component" value="Unassembled WGS sequence"/>
</dbReference>
<reference evidence="1 2" key="1">
    <citation type="journal article" date="2020" name="Cell">
        <title>Large-Scale Comparative Analyses of Tick Genomes Elucidate Their Genetic Diversity and Vector Capacities.</title>
        <authorList>
            <consortium name="Tick Genome and Microbiome Consortium (TIGMIC)"/>
            <person name="Jia N."/>
            <person name="Wang J."/>
            <person name="Shi W."/>
            <person name="Du L."/>
            <person name="Sun Y."/>
            <person name="Zhan W."/>
            <person name="Jiang J.F."/>
            <person name="Wang Q."/>
            <person name="Zhang B."/>
            <person name="Ji P."/>
            <person name="Bell-Sakyi L."/>
            <person name="Cui X.M."/>
            <person name="Yuan T.T."/>
            <person name="Jiang B.G."/>
            <person name="Yang W.F."/>
            <person name="Lam T.T."/>
            <person name="Chang Q.C."/>
            <person name="Ding S.J."/>
            <person name="Wang X.J."/>
            <person name="Zhu J.G."/>
            <person name="Ruan X.D."/>
            <person name="Zhao L."/>
            <person name="Wei J.T."/>
            <person name="Ye R.Z."/>
            <person name="Que T.C."/>
            <person name="Du C.H."/>
            <person name="Zhou Y.H."/>
            <person name="Cheng J.X."/>
            <person name="Dai P.F."/>
            <person name="Guo W.B."/>
            <person name="Han X.H."/>
            <person name="Huang E.J."/>
            <person name="Li L.F."/>
            <person name="Wei W."/>
            <person name="Gao Y.C."/>
            <person name="Liu J.Z."/>
            <person name="Shao H.Z."/>
            <person name="Wang X."/>
            <person name="Wang C.C."/>
            <person name="Yang T.C."/>
            <person name="Huo Q.B."/>
            <person name="Li W."/>
            <person name="Chen H.Y."/>
            <person name="Chen S.E."/>
            <person name="Zhou L.G."/>
            <person name="Ni X.B."/>
            <person name="Tian J.H."/>
            <person name="Sheng Y."/>
            <person name="Liu T."/>
            <person name="Pan Y.S."/>
            <person name="Xia L.Y."/>
            <person name="Li J."/>
            <person name="Zhao F."/>
            <person name="Cao W.C."/>
        </authorList>
    </citation>
    <scope>NUCLEOTIDE SEQUENCE [LARGE SCALE GENOMIC DNA]</scope>
    <source>
        <strain evidence="1">Iper-2018</strain>
    </source>
</reference>
<proteinExistence type="predicted"/>
<protein>
    <submittedName>
        <fullName evidence="1">Uncharacterized protein</fullName>
    </submittedName>
</protein>
<organism evidence="1 2">
    <name type="scientific">Ixodes persulcatus</name>
    <name type="common">Taiga tick</name>
    <dbReference type="NCBI Taxonomy" id="34615"/>
    <lineage>
        <taxon>Eukaryota</taxon>
        <taxon>Metazoa</taxon>
        <taxon>Ecdysozoa</taxon>
        <taxon>Arthropoda</taxon>
        <taxon>Chelicerata</taxon>
        <taxon>Arachnida</taxon>
        <taxon>Acari</taxon>
        <taxon>Parasitiformes</taxon>
        <taxon>Ixodida</taxon>
        <taxon>Ixodoidea</taxon>
        <taxon>Ixodidae</taxon>
        <taxon>Ixodinae</taxon>
        <taxon>Ixodes</taxon>
    </lineage>
</organism>
<dbReference type="EMBL" id="JABSTQ010009605">
    <property type="protein sequence ID" value="KAG0427637.1"/>
    <property type="molecule type" value="Genomic_DNA"/>
</dbReference>
<evidence type="ECO:0000313" key="1">
    <source>
        <dbReference type="EMBL" id="KAG0427637.1"/>
    </source>
</evidence>
<gene>
    <name evidence="1" type="ORF">HPB47_025319</name>
</gene>
<name>A0AC60Q483_IXOPE</name>
<keyword evidence="2" id="KW-1185">Reference proteome</keyword>
<evidence type="ECO:0000313" key="2">
    <source>
        <dbReference type="Proteomes" id="UP000805193"/>
    </source>
</evidence>
<comment type="caution">
    <text evidence="1">The sequence shown here is derived from an EMBL/GenBank/DDBJ whole genome shotgun (WGS) entry which is preliminary data.</text>
</comment>
<sequence length="148" mass="16126">MIVAMTRVTQMEKNSRNSNLETKGIAKQPNENGVDVVTWLCEQIVLPKFGGERRARSAGLKTVGVSVRVASVALVRRIGVRRGWLRFPETPSERYDVETGLWPLGSGRIFGVIGCVNETMIDIVGPSKNDPTAMKAVHFAASISTPST</sequence>